<reference evidence="3" key="1">
    <citation type="submission" date="2011-08" db="EMBL/GenBank/DDBJ databases">
        <authorList>
            <person name="Rombauts S."/>
        </authorList>
    </citation>
    <scope>NUCLEOTIDE SEQUENCE</scope>
    <source>
        <strain evidence="3">London</strain>
    </source>
</reference>
<evidence type="ECO:0000256" key="1">
    <source>
        <dbReference type="SAM" id="Phobius"/>
    </source>
</evidence>
<dbReference type="AlphaFoldDB" id="T1KF43"/>
<evidence type="ECO:0000313" key="3">
    <source>
        <dbReference type="Proteomes" id="UP000015104"/>
    </source>
</evidence>
<dbReference type="EMBL" id="CAEY01000032">
    <property type="status" value="NOT_ANNOTATED_CDS"/>
    <property type="molecule type" value="Genomic_DNA"/>
</dbReference>
<dbReference type="Proteomes" id="UP000015104">
    <property type="component" value="Unassembled WGS sequence"/>
</dbReference>
<accession>T1KF43</accession>
<evidence type="ECO:0000313" key="2">
    <source>
        <dbReference type="EnsemblMetazoa" id="tetur10g01780.1"/>
    </source>
</evidence>
<sequence>MPEVSIYRIGDENGTNPWPVTVVDTRIEEDKHRHAYNVRKVSLINDATLIKKFGLQPSIFECLVTLQLPNKKVVKRQKIMYTPVVNTFQAKGGQHRLGTTFLITLLTVFSGKLVLTLLGWQ</sequence>
<keyword evidence="1" id="KW-0812">Transmembrane</keyword>
<keyword evidence="1" id="KW-1133">Transmembrane helix</keyword>
<feature type="transmembrane region" description="Helical" evidence="1">
    <location>
        <begin position="101"/>
        <end position="120"/>
    </location>
</feature>
<organism evidence="2 3">
    <name type="scientific">Tetranychus urticae</name>
    <name type="common">Two-spotted spider mite</name>
    <dbReference type="NCBI Taxonomy" id="32264"/>
    <lineage>
        <taxon>Eukaryota</taxon>
        <taxon>Metazoa</taxon>
        <taxon>Ecdysozoa</taxon>
        <taxon>Arthropoda</taxon>
        <taxon>Chelicerata</taxon>
        <taxon>Arachnida</taxon>
        <taxon>Acari</taxon>
        <taxon>Acariformes</taxon>
        <taxon>Trombidiformes</taxon>
        <taxon>Prostigmata</taxon>
        <taxon>Eleutherengona</taxon>
        <taxon>Raphignathae</taxon>
        <taxon>Tetranychoidea</taxon>
        <taxon>Tetranychidae</taxon>
        <taxon>Tetranychus</taxon>
    </lineage>
</organism>
<dbReference type="HOGENOM" id="CLU_2041030_0_0_1"/>
<keyword evidence="3" id="KW-1185">Reference proteome</keyword>
<protein>
    <submittedName>
        <fullName evidence="2">Uncharacterized protein</fullName>
    </submittedName>
</protein>
<name>T1KF43_TETUR</name>
<proteinExistence type="predicted"/>
<reference evidence="2" key="2">
    <citation type="submission" date="2015-06" db="UniProtKB">
        <authorList>
            <consortium name="EnsemblMetazoa"/>
        </authorList>
    </citation>
    <scope>IDENTIFICATION</scope>
</reference>
<keyword evidence="1" id="KW-0472">Membrane</keyword>
<dbReference type="EnsemblMetazoa" id="tetur10g01780.1">
    <property type="protein sequence ID" value="tetur10g01780.1"/>
    <property type="gene ID" value="tetur10g01780"/>
</dbReference>